<comment type="caution">
    <text evidence="7">The sequence shown here is derived from an EMBL/GenBank/DDBJ whole genome shotgun (WGS) entry which is preliminary data.</text>
</comment>
<dbReference type="InterPro" id="IPR057300">
    <property type="entry name" value="OB_Rrp5"/>
</dbReference>
<feature type="domain" description="S1 motif" evidence="6">
    <location>
        <begin position="675"/>
        <end position="753"/>
    </location>
</feature>
<dbReference type="InterPro" id="IPR057302">
    <property type="entry name" value="Rrp5_S1"/>
</dbReference>
<dbReference type="EMBL" id="CAXHTA020000011">
    <property type="protein sequence ID" value="CAL5224876.1"/>
    <property type="molecule type" value="Genomic_DNA"/>
</dbReference>
<reference evidence="7 8" key="1">
    <citation type="submission" date="2024-06" db="EMBL/GenBank/DDBJ databases">
        <authorList>
            <person name="Kraege A."/>
            <person name="Thomma B."/>
        </authorList>
    </citation>
    <scope>NUCLEOTIDE SEQUENCE [LARGE SCALE GENOMIC DNA]</scope>
</reference>
<dbReference type="Proteomes" id="UP001497392">
    <property type="component" value="Unassembled WGS sequence"/>
</dbReference>
<organism evidence="7 8">
    <name type="scientific">Coccomyxa viridis</name>
    <dbReference type="NCBI Taxonomy" id="1274662"/>
    <lineage>
        <taxon>Eukaryota</taxon>
        <taxon>Viridiplantae</taxon>
        <taxon>Chlorophyta</taxon>
        <taxon>core chlorophytes</taxon>
        <taxon>Trebouxiophyceae</taxon>
        <taxon>Trebouxiophyceae incertae sedis</taxon>
        <taxon>Coccomyxaceae</taxon>
        <taxon>Coccomyxa</taxon>
    </lineage>
</organism>
<feature type="domain" description="S1 motif" evidence="6">
    <location>
        <begin position="981"/>
        <end position="1048"/>
    </location>
</feature>
<dbReference type="InterPro" id="IPR045209">
    <property type="entry name" value="Rrp5"/>
</dbReference>
<proteinExistence type="predicted"/>
<gene>
    <name evidence="7" type="primary">g7635</name>
    <name evidence="7" type="ORF">VP750_LOCUS6535</name>
</gene>
<feature type="region of interest" description="Disordered" evidence="5">
    <location>
        <begin position="844"/>
        <end position="867"/>
    </location>
</feature>
<evidence type="ECO:0000256" key="1">
    <source>
        <dbReference type="ARBA" id="ARBA00004604"/>
    </source>
</evidence>
<dbReference type="Pfam" id="PF23459">
    <property type="entry name" value="S1_RRP5"/>
    <property type="match status" value="3"/>
</dbReference>
<dbReference type="Pfam" id="PF00575">
    <property type="entry name" value="S1"/>
    <property type="match status" value="3"/>
</dbReference>
<sequence>MQESVIRRVDPGLGVLLELRPSGAAEGAAPQQNGKPASGAEPVLAGYAHISAVSDKRVEKLEKAFKPGRVVAARVTGARPMDGLAACTLKGSAVEGGTLTFDDIAPGQLMSGTVDGVEDFGVFVKLAAGLKGLVPAQHVAGPGKKGWPKPGQKVSVRVLECDAGSRRLTLTMKRLLLEEKLAPFASWDNLEVGQRAHGYVTGAKDYGVFVAFCGGVKGLVPLAELGLEPNQDPSSHFPVGKVVIARVISVDHDTRRLRLSLAPKAANSEAAAGEPAEALQLGDLVEGVVSSITSKEADGEGLPASLMLTVKTASGATAQGRMEAEHLGDHPAAVRELQEAVAVGASLGPLLVLDRLEKSSMVKLTMKMSLIRAAKALPSSIEDVKPGALLPGYVASVTSDAVFVRFLGSLTGRSGLAQLADSLVSDPQRHFARNQSVRASVVSVDTDRGRFALSLKHSATGSSDGLYAESLFASLEAAERIRAEASAEGAENNWAKTPIGSIAKGAVHDVKDYGVVCDLEVNPDVVGLAATHQVEGKLKAGAPIKVRILDVSKKDGVVDLSLRPVHTAAGVKKAAKALAAIEVGQKLEAVVELDKDDYLVLSFPEQAGVISFAATSDLNLQSQRSFSLGQKLQATVVALPAGSTGGRLLVHVPVAGIAAKQKESRSTSRKSTAPGTLVTGVLLHVHADQATVELSNGEHGRIHITEAEDSSGSMSVKSPLASLKAGEAVSAVVIGSAPFRQARSAGLLELSIRPSLLSAAQEGKAAMAGKPSMPILEPGQAITGYVVEVAADSVWVAVTPQLRGRLHALDCCDNPQDVPGFAAAFQPGQKLRCHVLKVDEKKHHLDLTTRNPKDTNSPSAAPAEGSMVNVQITSVSGSGIRVHLPAGRSGTVAITDIHDTFTENALADLAVGDFVRCKCLVSSKEGGNSSKKRKRGQAESASGLHLSLRPSHGAWRKAATSAPAGATSAPETLDLERLKKGQQVSGYVKAVSSAGVFVVLARNAEARVKMGHLSDSFVKDPKEAFPEGKLVEGRVLSAADGRIELSLRSSAPKAMVGLEDLQEGQTVSGRVRRVEGYGVFISLAGSGVTGLCHISEVADEKVTDLPGMFQPGQVVRAKVIGIDMEAQKLSLGLKPSYFEGEEEEDEPDLAADDMDEEAFAAAAEVDSDEDDMIAGVGDGDTDQHTALNGSMHQLDESDDEEDEDDLGSEEDDDGDTRMAGDASAAPKTAALEQHLGEGVGWVEEDDLQAAPATAEGEHDAEERPLTKRQRKRAKQLEEDRIRTAEQRQLSQPAPESALEFERLVLESPNDSYPWIRFMAFHIELGEVAKARALAERALKTIHFREEREKLNMWVAYLNLENTYGQPPDEAVMKLFQRALQHVDQKKLYLALLAILESSKKDELAQQVIKAMCRKFATSAKVWLRTYGHAAERHDSEGARKTLDRSMTSLPKRKHIKVLSQAALMEFHKGSADRGRSIFESILRNYPKRLDLWSVYLDQEIRKGDKQRVRSLFERATHMQLPPKKMKFLFKRFLEFERSHGDAAGIEHVKQAAREYIEANLAEA</sequence>
<feature type="compositionally biased region" description="Basic and acidic residues" evidence="5">
    <location>
        <begin position="844"/>
        <end position="853"/>
    </location>
</feature>
<feature type="compositionally biased region" description="Acidic residues" evidence="5">
    <location>
        <begin position="1196"/>
        <end position="1214"/>
    </location>
</feature>
<dbReference type="InterPro" id="IPR012340">
    <property type="entry name" value="NA-bd_OB-fold"/>
</dbReference>
<dbReference type="SMART" id="SM00386">
    <property type="entry name" value="HAT"/>
    <property type="match status" value="5"/>
</dbReference>
<feature type="domain" description="S1 motif" evidence="6">
    <location>
        <begin position="193"/>
        <end position="262"/>
    </location>
</feature>
<keyword evidence="2" id="KW-0698">rRNA processing</keyword>
<evidence type="ECO:0000256" key="2">
    <source>
        <dbReference type="ARBA" id="ARBA00022552"/>
    </source>
</evidence>
<dbReference type="InterPro" id="IPR011990">
    <property type="entry name" value="TPR-like_helical_dom_sf"/>
</dbReference>
<dbReference type="InterPro" id="IPR057301">
    <property type="entry name" value="Rrp5_OB_4th"/>
</dbReference>
<dbReference type="Gene3D" id="2.40.50.140">
    <property type="entry name" value="Nucleic acid-binding proteins"/>
    <property type="match status" value="10"/>
</dbReference>
<dbReference type="Pfam" id="PF23231">
    <property type="entry name" value="HAT_Syf1_CNRKL1_C"/>
    <property type="match status" value="1"/>
</dbReference>
<evidence type="ECO:0000256" key="3">
    <source>
        <dbReference type="ARBA" id="ARBA00022737"/>
    </source>
</evidence>
<feature type="domain" description="S1 motif" evidence="6">
    <location>
        <begin position="500"/>
        <end position="563"/>
    </location>
</feature>
<dbReference type="SMART" id="SM00316">
    <property type="entry name" value="S1"/>
    <property type="match status" value="10"/>
</dbReference>
<dbReference type="InterPro" id="IPR003029">
    <property type="entry name" value="S1_domain"/>
</dbReference>
<feature type="domain" description="S1 motif" evidence="6">
    <location>
        <begin position="387"/>
        <end position="456"/>
    </location>
</feature>
<evidence type="ECO:0000256" key="5">
    <source>
        <dbReference type="SAM" id="MobiDB-lite"/>
    </source>
</evidence>
<feature type="region of interest" description="Disordered" evidence="5">
    <location>
        <begin position="1164"/>
        <end position="1226"/>
    </location>
</feature>
<dbReference type="Pfam" id="PF24682">
    <property type="entry name" value="OB_RRP5"/>
    <property type="match status" value="1"/>
</dbReference>
<evidence type="ECO:0000313" key="7">
    <source>
        <dbReference type="EMBL" id="CAL5224876.1"/>
    </source>
</evidence>
<dbReference type="InterPro" id="IPR003107">
    <property type="entry name" value="HAT"/>
</dbReference>
<feature type="region of interest" description="Disordered" evidence="5">
    <location>
        <begin position="923"/>
        <end position="949"/>
    </location>
</feature>
<evidence type="ECO:0000313" key="8">
    <source>
        <dbReference type="Proteomes" id="UP001497392"/>
    </source>
</evidence>
<feature type="domain" description="S1 motif" evidence="6">
    <location>
        <begin position="779"/>
        <end position="850"/>
    </location>
</feature>
<keyword evidence="8" id="KW-1185">Reference proteome</keyword>
<name>A0ABP1FZI1_9CHLO</name>
<accession>A0ABP1FZI1</accession>
<dbReference type="Gene3D" id="1.25.40.10">
    <property type="entry name" value="Tetratricopeptide repeat domain"/>
    <property type="match status" value="2"/>
</dbReference>
<comment type="subcellular location">
    <subcellularLocation>
        <location evidence="1">Nucleus</location>
        <location evidence="1">Nucleolus</location>
    </subcellularLocation>
</comment>
<dbReference type="SUPFAM" id="SSF48452">
    <property type="entry name" value="TPR-like"/>
    <property type="match status" value="2"/>
</dbReference>
<feature type="domain" description="S1 motif" evidence="6">
    <location>
        <begin position="107"/>
        <end position="173"/>
    </location>
</feature>
<dbReference type="Pfam" id="PF24685">
    <property type="entry name" value="OB_RRP5_4th"/>
    <property type="match status" value="1"/>
</dbReference>
<dbReference type="PROSITE" id="PS50126">
    <property type="entry name" value="S1"/>
    <property type="match status" value="9"/>
</dbReference>
<evidence type="ECO:0000256" key="4">
    <source>
        <dbReference type="ARBA" id="ARBA00023242"/>
    </source>
</evidence>
<feature type="compositionally biased region" description="Basic and acidic residues" evidence="5">
    <location>
        <begin position="1255"/>
        <end position="1265"/>
    </location>
</feature>
<feature type="domain" description="S1 motif" evidence="6">
    <location>
        <begin position="865"/>
        <end position="949"/>
    </location>
</feature>
<dbReference type="InterPro" id="IPR055430">
    <property type="entry name" value="HAT_Syf1_CNRKL1_C"/>
</dbReference>
<feature type="region of interest" description="Disordered" evidence="5">
    <location>
        <begin position="1249"/>
        <end position="1278"/>
    </location>
</feature>
<feature type="domain" description="S1 motif" evidence="6">
    <location>
        <begin position="1064"/>
        <end position="1134"/>
    </location>
</feature>
<protein>
    <submittedName>
        <fullName evidence="7">G7635 protein</fullName>
    </submittedName>
</protein>
<dbReference type="PANTHER" id="PTHR23270:SF10">
    <property type="entry name" value="PROTEIN RRP5 HOMOLOG"/>
    <property type="match status" value="1"/>
</dbReference>
<dbReference type="SUPFAM" id="SSF50249">
    <property type="entry name" value="Nucleic acid-binding proteins"/>
    <property type="match status" value="9"/>
</dbReference>
<dbReference type="CDD" id="cd04461">
    <property type="entry name" value="S1_Rrp5_repeat_hs8_sc7"/>
    <property type="match status" value="1"/>
</dbReference>
<dbReference type="PANTHER" id="PTHR23270">
    <property type="entry name" value="PROGRAMMED CELL DEATH PROTEIN 11 PRE-RRNA PROCESSING PROTEIN RRP5"/>
    <property type="match status" value="1"/>
</dbReference>
<keyword evidence="4" id="KW-0539">Nucleus</keyword>
<evidence type="ECO:0000259" key="6">
    <source>
        <dbReference type="PROSITE" id="PS50126"/>
    </source>
</evidence>
<keyword evidence="3" id="KW-0677">Repeat</keyword>